<feature type="domain" description="C-type lectin" evidence="2">
    <location>
        <begin position="99"/>
        <end position="218"/>
    </location>
</feature>
<dbReference type="Proteomes" id="UP000747542">
    <property type="component" value="Unassembled WGS sequence"/>
</dbReference>
<dbReference type="CDD" id="cd00037">
    <property type="entry name" value="CLECT"/>
    <property type="match status" value="1"/>
</dbReference>
<dbReference type="OrthoDB" id="7357196at2759"/>
<dbReference type="SMART" id="SM00034">
    <property type="entry name" value="CLECT"/>
    <property type="match status" value="1"/>
</dbReference>
<reference evidence="3" key="1">
    <citation type="journal article" date="2021" name="Sci. Adv.">
        <title>The American lobster genome reveals insights on longevity, neural, and immune adaptations.</title>
        <authorList>
            <person name="Polinski J.M."/>
            <person name="Zimin A.V."/>
            <person name="Clark K.F."/>
            <person name="Kohn A.B."/>
            <person name="Sadowski N."/>
            <person name="Timp W."/>
            <person name="Ptitsyn A."/>
            <person name="Khanna P."/>
            <person name="Romanova D.Y."/>
            <person name="Williams P."/>
            <person name="Greenwood S.J."/>
            <person name="Moroz L.L."/>
            <person name="Walt D.R."/>
            <person name="Bodnar A.G."/>
        </authorList>
    </citation>
    <scope>NUCLEOTIDE SEQUENCE</scope>
    <source>
        <strain evidence="3">GMGI-L3</strain>
    </source>
</reference>
<dbReference type="AlphaFoldDB" id="A0A8J5JP84"/>
<dbReference type="InterPro" id="IPR001304">
    <property type="entry name" value="C-type_lectin-like"/>
</dbReference>
<feature type="signal peptide" evidence="1">
    <location>
        <begin position="1"/>
        <end position="16"/>
    </location>
</feature>
<dbReference type="Pfam" id="PF00059">
    <property type="entry name" value="Lectin_C"/>
    <property type="match status" value="1"/>
</dbReference>
<evidence type="ECO:0000313" key="4">
    <source>
        <dbReference type="Proteomes" id="UP000747542"/>
    </source>
</evidence>
<keyword evidence="4" id="KW-1185">Reference proteome</keyword>
<evidence type="ECO:0000313" key="3">
    <source>
        <dbReference type="EMBL" id="KAG7158624.1"/>
    </source>
</evidence>
<gene>
    <name evidence="3" type="ORF">Hamer_G011280</name>
</gene>
<keyword evidence="1" id="KW-0732">Signal</keyword>
<organism evidence="3 4">
    <name type="scientific">Homarus americanus</name>
    <name type="common">American lobster</name>
    <dbReference type="NCBI Taxonomy" id="6706"/>
    <lineage>
        <taxon>Eukaryota</taxon>
        <taxon>Metazoa</taxon>
        <taxon>Ecdysozoa</taxon>
        <taxon>Arthropoda</taxon>
        <taxon>Crustacea</taxon>
        <taxon>Multicrustacea</taxon>
        <taxon>Malacostraca</taxon>
        <taxon>Eumalacostraca</taxon>
        <taxon>Eucarida</taxon>
        <taxon>Decapoda</taxon>
        <taxon>Pleocyemata</taxon>
        <taxon>Astacidea</taxon>
        <taxon>Nephropoidea</taxon>
        <taxon>Nephropidae</taxon>
        <taxon>Homarus</taxon>
    </lineage>
</organism>
<dbReference type="EMBL" id="JAHLQT010034478">
    <property type="protein sequence ID" value="KAG7158624.1"/>
    <property type="molecule type" value="Genomic_DNA"/>
</dbReference>
<sequence>MKTMMMMLVVIMEAQAKSLTDTIIVKDRALQLEAINLTVSINNMCECKMVCFTNTKCHFATAIVSAEERVCHMSYHEDVYHELGNATGQITFYWATYIKEGRRYYLMYTRGIGWDFATDRCVAEGGQLAVAEDEAKMKELQAVLARHGETPAWIGLKFMSASNGSMTGPFWHYRTGFKLKSTHSSISNEGVCFDLSNTNQMWTTKNLNCETLLSYICQRDF</sequence>
<name>A0A8J5JP84_HOMAM</name>
<proteinExistence type="predicted"/>
<comment type="caution">
    <text evidence="3">The sequence shown here is derived from an EMBL/GenBank/DDBJ whole genome shotgun (WGS) entry which is preliminary data.</text>
</comment>
<dbReference type="PROSITE" id="PS50041">
    <property type="entry name" value="C_TYPE_LECTIN_2"/>
    <property type="match status" value="1"/>
</dbReference>
<accession>A0A8J5JP84</accession>
<evidence type="ECO:0000256" key="1">
    <source>
        <dbReference type="SAM" id="SignalP"/>
    </source>
</evidence>
<protein>
    <submittedName>
        <fullName evidence="3">Putative Lectin C-type domain-containing protein 5</fullName>
    </submittedName>
</protein>
<evidence type="ECO:0000259" key="2">
    <source>
        <dbReference type="PROSITE" id="PS50041"/>
    </source>
</evidence>
<feature type="chain" id="PRO_5035219193" evidence="1">
    <location>
        <begin position="17"/>
        <end position="221"/>
    </location>
</feature>